<dbReference type="RefSeq" id="XP_016590118.1">
    <property type="nucleotide sequence ID" value="XM_016729002.1"/>
</dbReference>
<dbReference type="EMBL" id="AXCR01000005">
    <property type="protein sequence ID" value="KJR87442.1"/>
    <property type="molecule type" value="Genomic_DNA"/>
</dbReference>
<sequence>MSGRESVKLRDTTSHQSLRCNFKSHTLYVENGMSQSKNLPIPREQACRVNALSAHNTQTARRVFVKARTN</sequence>
<dbReference type="VEuPathDB" id="FungiDB:SPSK_02109"/>
<protein>
    <submittedName>
        <fullName evidence="1">Uncharacterized protein</fullName>
    </submittedName>
</protein>
<dbReference type="GeneID" id="27664279"/>
<evidence type="ECO:0000313" key="1">
    <source>
        <dbReference type="EMBL" id="KJR87442.1"/>
    </source>
</evidence>
<name>A0A0F2MCT1_SPOSC</name>
<dbReference type="AlphaFoldDB" id="A0A0F2MCT1"/>
<accession>A0A0F2MCT1</accession>
<organism evidence="1 2">
    <name type="scientific">Sporothrix schenckii 1099-18</name>
    <dbReference type="NCBI Taxonomy" id="1397361"/>
    <lineage>
        <taxon>Eukaryota</taxon>
        <taxon>Fungi</taxon>
        <taxon>Dikarya</taxon>
        <taxon>Ascomycota</taxon>
        <taxon>Pezizomycotina</taxon>
        <taxon>Sordariomycetes</taxon>
        <taxon>Sordariomycetidae</taxon>
        <taxon>Ophiostomatales</taxon>
        <taxon>Ophiostomataceae</taxon>
        <taxon>Sporothrix</taxon>
    </lineage>
</organism>
<evidence type="ECO:0000313" key="2">
    <source>
        <dbReference type="Proteomes" id="UP000033710"/>
    </source>
</evidence>
<reference evidence="1 2" key="1">
    <citation type="journal article" date="2014" name="BMC Genomics">
        <title>Comparative genomics of the major fungal agents of human and animal Sporotrichosis: Sporothrix schenckii and Sporothrix brasiliensis.</title>
        <authorList>
            <person name="Teixeira M.M."/>
            <person name="de Almeida L.G."/>
            <person name="Kubitschek-Barreira P."/>
            <person name="Alves F.L."/>
            <person name="Kioshima E.S."/>
            <person name="Abadio A.K."/>
            <person name="Fernandes L."/>
            <person name="Derengowski L.S."/>
            <person name="Ferreira K.S."/>
            <person name="Souza R.C."/>
            <person name="Ruiz J.C."/>
            <person name="de Andrade N.C."/>
            <person name="Paes H.C."/>
            <person name="Nicola A.M."/>
            <person name="Albuquerque P."/>
            <person name="Gerber A.L."/>
            <person name="Martins V.P."/>
            <person name="Peconick L.D."/>
            <person name="Neto A.V."/>
            <person name="Chaucanez C.B."/>
            <person name="Silva P.A."/>
            <person name="Cunha O.L."/>
            <person name="de Oliveira F.F."/>
            <person name="dos Santos T.C."/>
            <person name="Barros A.L."/>
            <person name="Soares M.A."/>
            <person name="de Oliveira L.M."/>
            <person name="Marini M.M."/>
            <person name="Villalobos-Duno H."/>
            <person name="Cunha M.M."/>
            <person name="de Hoog S."/>
            <person name="da Silveira J.F."/>
            <person name="Henrissat B."/>
            <person name="Nino-Vega G.A."/>
            <person name="Cisalpino P.S."/>
            <person name="Mora-Montes H.M."/>
            <person name="Almeida S.R."/>
            <person name="Stajich J.E."/>
            <person name="Lopes-Bezerra L.M."/>
            <person name="Vasconcelos A.T."/>
            <person name="Felipe M.S."/>
        </authorList>
    </citation>
    <scope>NUCLEOTIDE SEQUENCE [LARGE SCALE GENOMIC DNA]</scope>
    <source>
        <strain evidence="1 2">1099-18</strain>
    </source>
</reference>
<gene>
    <name evidence="1" type="ORF">SPSK_02109</name>
</gene>
<comment type="caution">
    <text evidence="1">The sequence shown here is derived from an EMBL/GenBank/DDBJ whole genome shotgun (WGS) entry which is preliminary data.</text>
</comment>
<proteinExistence type="predicted"/>
<dbReference type="KEGG" id="ssck:SPSK_02109"/>
<reference evidence="1 2" key="2">
    <citation type="journal article" date="2015" name="Eukaryot. Cell">
        <title>Asexual propagation of a virulent clone complex in a human and feline outbreak of sporotrichosis.</title>
        <authorList>
            <person name="Teixeira Mde M."/>
            <person name="Rodrigues A.M."/>
            <person name="Tsui C.K."/>
            <person name="de Almeida L.G."/>
            <person name="Van Diepeningen A.D."/>
            <person name="van den Ende B.G."/>
            <person name="Fernandes G.F."/>
            <person name="Kano R."/>
            <person name="Hamelin R.C."/>
            <person name="Lopes-Bezerra L.M."/>
            <person name="Vasconcelos A.T."/>
            <person name="de Hoog S."/>
            <person name="de Camargo Z.P."/>
            <person name="Felipe M.S."/>
        </authorList>
    </citation>
    <scope>NUCLEOTIDE SEQUENCE [LARGE SCALE GENOMIC DNA]</scope>
    <source>
        <strain evidence="1 2">1099-18</strain>
    </source>
</reference>
<dbReference type="Proteomes" id="UP000033710">
    <property type="component" value="Unassembled WGS sequence"/>
</dbReference>